<sequence>MTRRVGAALVALLAVVLLVAGCTRSIDGEARPLGGGTAQGDGSDNGSVDTNQFDKLLLECTLLSPEQIATAVGGTAAESTFNGAICRWVVSGAVPLGVTFTWFETGTMAAEKQTVEKLGYTTDTIRVSGTSAFTSRDPKRPGVCGVTAKSPDRGVYTWWVEPRGGGSAAADPCAAPTKLMELVLRGSA</sequence>
<dbReference type="PROSITE" id="PS51257">
    <property type="entry name" value="PROKAR_LIPOPROTEIN"/>
    <property type="match status" value="1"/>
</dbReference>
<accession>A0ABT1H6M1</accession>
<evidence type="ECO:0000313" key="1">
    <source>
        <dbReference type="EMBL" id="MCP2161512.1"/>
    </source>
</evidence>
<reference evidence="1 2" key="1">
    <citation type="submission" date="2022-06" db="EMBL/GenBank/DDBJ databases">
        <title>Genomic Encyclopedia of Archaeal and Bacterial Type Strains, Phase II (KMG-II): from individual species to whole genera.</title>
        <authorList>
            <person name="Goeker M."/>
        </authorList>
    </citation>
    <scope>NUCLEOTIDE SEQUENCE [LARGE SCALE GENOMIC DNA]</scope>
    <source>
        <strain evidence="1 2">DSM 45037</strain>
    </source>
</reference>
<dbReference type="InterPro" id="IPR024520">
    <property type="entry name" value="DUF3558"/>
</dbReference>
<keyword evidence="2" id="KW-1185">Reference proteome</keyword>
<proteinExistence type="predicted"/>
<comment type="caution">
    <text evidence="1">The sequence shown here is derived from an EMBL/GenBank/DDBJ whole genome shotgun (WGS) entry which is preliminary data.</text>
</comment>
<evidence type="ECO:0008006" key="3">
    <source>
        <dbReference type="Google" id="ProtNLM"/>
    </source>
</evidence>
<organism evidence="1 2">
    <name type="scientific">Williamsia serinedens</name>
    <dbReference type="NCBI Taxonomy" id="391736"/>
    <lineage>
        <taxon>Bacteria</taxon>
        <taxon>Bacillati</taxon>
        <taxon>Actinomycetota</taxon>
        <taxon>Actinomycetes</taxon>
        <taxon>Mycobacteriales</taxon>
        <taxon>Nocardiaceae</taxon>
        <taxon>Williamsia</taxon>
    </lineage>
</organism>
<evidence type="ECO:0000313" key="2">
    <source>
        <dbReference type="Proteomes" id="UP001205740"/>
    </source>
</evidence>
<dbReference type="Pfam" id="PF12079">
    <property type="entry name" value="DUF3558"/>
    <property type="match status" value="1"/>
</dbReference>
<dbReference type="EMBL" id="JAMTCG010000004">
    <property type="protein sequence ID" value="MCP2161512.1"/>
    <property type="molecule type" value="Genomic_DNA"/>
</dbReference>
<dbReference type="Proteomes" id="UP001205740">
    <property type="component" value="Unassembled WGS sequence"/>
</dbReference>
<name>A0ABT1H6M1_9NOCA</name>
<dbReference type="RefSeq" id="WP_253655064.1">
    <property type="nucleotide sequence ID" value="NZ_BAAAOE010000002.1"/>
</dbReference>
<protein>
    <recommendedName>
        <fullName evidence="3">DUF3558 domain-containing protein</fullName>
    </recommendedName>
</protein>
<gene>
    <name evidence="1" type="ORF">LX12_002707</name>
</gene>